<keyword evidence="4" id="KW-0378">Hydrolase</keyword>
<evidence type="ECO:0000256" key="2">
    <source>
        <dbReference type="ARBA" id="ARBA00007671"/>
    </source>
</evidence>
<dbReference type="InterPro" id="IPR008928">
    <property type="entry name" value="6-hairpin_glycosidase_sf"/>
</dbReference>
<keyword evidence="6" id="KW-0326">Glycosidase</keyword>
<comment type="similarity">
    <text evidence="2">Belongs to the glycosyl hydrolase 100 family.</text>
</comment>
<evidence type="ECO:0000256" key="3">
    <source>
        <dbReference type="ARBA" id="ARBA00012758"/>
    </source>
</evidence>
<dbReference type="PANTHER" id="PTHR31916">
    <property type="match status" value="1"/>
</dbReference>
<dbReference type="SUPFAM" id="SSF48208">
    <property type="entry name" value="Six-hairpin glycosidases"/>
    <property type="match status" value="1"/>
</dbReference>
<dbReference type="InterPro" id="IPR024746">
    <property type="entry name" value="Glyco_hydro_100"/>
</dbReference>
<comment type="caution">
    <text evidence="7">The sequence shown here is derived from an EMBL/GenBank/DDBJ whole genome shotgun (WGS) entry which is preliminary data.</text>
</comment>
<sequence>MNKSSRETAKEGAIKALEHCAKHTGFYASGLPGGYEATWARDSMVTSLGASLIDKKFQSPFRASIELLSVHQSALGQIPNAVGSYNIERKSEVTFNSIDSTLWYVIGHQVYGRAYQDNSLLTKYRQNIEKALLWLRYQDPNEDKLIVQQPTMDWEDAFPHKYGRVLNTQALHYAALRMWGQEELAEHIRRVVNGEIEEYLALYDKKLGYYLPWAWKNHDGDREQEEWFDTLGNLLAIVTGLATESIAKSILEHIEKNKIHRPYPCRAIDPPLKKGSKEWHSYFEKCDAKKPYVYSNGGVWPFIGGFYVAALVKTGQWEKAEQELELLAQANKLGNKQEWEFHEWLHGKTGKIGFSSAAFQGWSAGTYLFASECVNRKKLLYFC</sequence>
<dbReference type="GO" id="GO:0033926">
    <property type="term" value="F:endo-alpha-N-acetylgalactosaminidase activity"/>
    <property type="evidence" value="ECO:0007669"/>
    <property type="project" value="InterPro"/>
</dbReference>
<evidence type="ECO:0000256" key="1">
    <source>
        <dbReference type="ARBA" id="ARBA00000094"/>
    </source>
</evidence>
<dbReference type="PANTHER" id="PTHR31916:SF28">
    <property type="entry name" value="NEUTRAL_ALKALINE INVERTASE 3, CHLOROPLASTIC"/>
    <property type="match status" value="1"/>
</dbReference>
<dbReference type="EMBL" id="MHTV01000021">
    <property type="protein sequence ID" value="OHA66848.1"/>
    <property type="molecule type" value="Genomic_DNA"/>
</dbReference>
<keyword evidence="5" id="KW-0119">Carbohydrate metabolism</keyword>
<dbReference type="EC" id="3.2.1.26" evidence="3"/>
<organism evidence="7 8">
    <name type="scientific">Candidatus Wildermuthbacteria bacterium RIFCSPHIGHO2_02_FULL_45_25</name>
    <dbReference type="NCBI Taxonomy" id="1802450"/>
    <lineage>
        <taxon>Bacteria</taxon>
        <taxon>Candidatus Wildermuthiibacteriota</taxon>
    </lineage>
</organism>
<evidence type="ECO:0000256" key="5">
    <source>
        <dbReference type="ARBA" id="ARBA00023277"/>
    </source>
</evidence>
<dbReference type="Pfam" id="PF12899">
    <property type="entry name" value="Glyco_hydro_100"/>
    <property type="match status" value="1"/>
</dbReference>
<accession>A0A1G2R2N8</accession>
<dbReference type="Proteomes" id="UP000178092">
    <property type="component" value="Unassembled WGS sequence"/>
</dbReference>
<dbReference type="AlphaFoldDB" id="A0A1G2R2N8"/>
<dbReference type="Gene3D" id="1.50.10.10">
    <property type="match status" value="1"/>
</dbReference>
<comment type="catalytic activity">
    <reaction evidence="1">
        <text>Hydrolysis of terminal non-reducing beta-D-fructofuranoside residues in beta-D-fructofuranosides.</text>
        <dbReference type="EC" id="3.2.1.26"/>
    </reaction>
</comment>
<evidence type="ECO:0000313" key="7">
    <source>
        <dbReference type="EMBL" id="OHA66848.1"/>
    </source>
</evidence>
<dbReference type="GO" id="GO:0005987">
    <property type="term" value="P:sucrose catabolic process"/>
    <property type="evidence" value="ECO:0007669"/>
    <property type="project" value="TreeGrafter"/>
</dbReference>
<evidence type="ECO:0000313" key="8">
    <source>
        <dbReference type="Proteomes" id="UP000178092"/>
    </source>
</evidence>
<name>A0A1G2R2N8_9BACT</name>
<dbReference type="InterPro" id="IPR012341">
    <property type="entry name" value="6hp_glycosidase-like_sf"/>
</dbReference>
<evidence type="ECO:0000256" key="4">
    <source>
        <dbReference type="ARBA" id="ARBA00022801"/>
    </source>
</evidence>
<reference evidence="7 8" key="1">
    <citation type="journal article" date="2016" name="Nat. Commun.">
        <title>Thousands of microbial genomes shed light on interconnected biogeochemical processes in an aquifer system.</title>
        <authorList>
            <person name="Anantharaman K."/>
            <person name="Brown C.T."/>
            <person name="Hug L.A."/>
            <person name="Sharon I."/>
            <person name="Castelle C.J."/>
            <person name="Probst A.J."/>
            <person name="Thomas B.C."/>
            <person name="Singh A."/>
            <person name="Wilkins M.J."/>
            <person name="Karaoz U."/>
            <person name="Brodie E.L."/>
            <person name="Williams K.H."/>
            <person name="Hubbard S.S."/>
            <person name="Banfield J.F."/>
        </authorList>
    </citation>
    <scope>NUCLEOTIDE SEQUENCE [LARGE SCALE GENOMIC DNA]</scope>
</reference>
<proteinExistence type="inferred from homology"/>
<dbReference type="GO" id="GO:0004575">
    <property type="term" value="F:sucrose alpha-glucosidase activity"/>
    <property type="evidence" value="ECO:0007669"/>
    <property type="project" value="TreeGrafter"/>
</dbReference>
<evidence type="ECO:0000256" key="6">
    <source>
        <dbReference type="ARBA" id="ARBA00023295"/>
    </source>
</evidence>
<gene>
    <name evidence="7" type="ORF">A3C04_03405</name>
</gene>
<protein>
    <recommendedName>
        <fullName evidence="3">beta-fructofuranosidase</fullName>
        <ecNumber evidence="3">3.2.1.26</ecNumber>
    </recommendedName>
</protein>